<dbReference type="Proteomes" id="UP001489719">
    <property type="component" value="Unassembled WGS sequence"/>
</dbReference>
<protein>
    <submittedName>
        <fullName evidence="1">Uncharacterized protein</fullName>
    </submittedName>
</protein>
<name>A0ACC3TPS5_9ASCO</name>
<evidence type="ECO:0000313" key="2">
    <source>
        <dbReference type="Proteomes" id="UP001489719"/>
    </source>
</evidence>
<comment type="caution">
    <text evidence="1">The sequence shown here is derived from an EMBL/GenBank/DDBJ whole genome shotgun (WGS) entry which is preliminary data.</text>
</comment>
<organism evidence="1 2">
    <name type="scientific">Lipomyces orientalis</name>
    <dbReference type="NCBI Taxonomy" id="1233043"/>
    <lineage>
        <taxon>Eukaryota</taxon>
        <taxon>Fungi</taxon>
        <taxon>Dikarya</taxon>
        <taxon>Ascomycota</taxon>
        <taxon>Saccharomycotina</taxon>
        <taxon>Lipomycetes</taxon>
        <taxon>Lipomycetales</taxon>
        <taxon>Lipomycetaceae</taxon>
        <taxon>Lipomyces</taxon>
    </lineage>
</organism>
<gene>
    <name evidence="1" type="ORF">V1517DRAFT_322016</name>
</gene>
<accession>A0ACC3TPS5</accession>
<reference evidence="2" key="1">
    <citation type="journal article" date="2024" name="Front. Bioeng. Biotechnol.">
        <title>Genome-scale model development and genomic sequencing of the oleaginous clade Lipomyces.</title>
        <authorList>
            <person name="Czajka J.J."/>
            <person name="Han Y."/>
            <person name="Kim J."/>
            <person name="Mondo S.J."/>
            <person name="Hofstad B.A."/>
            <person name="Robles A."/>
            <person name="Haridas S."/>
            <person name="Riley R."/>
            <person name="LaButti K."/>
            <person name="Pangilinan J."/>
            <person name="Andreopoulos W."/>
            <person name="Lipzen A."/>
            <person name="Yan J."/>
            <person name="Wang M."/>
            <person name="Ng V."/>
            <person name="Grigoriev I.V."/>
            <person name="Spatafora J.W."/>
            <person name="Magnuson J.K."/>
            <person name="Baker S.E."/>
            <person name="Pomraning K.R."/>
        </authorList>
    </citation>
    <scope>NUCLEOTIDE SEQUENCE [LARGE SCALE GENOMIC DNA]</scope>
    <source>
        <strain evidence="2">CBS 10300</strain>
    </source>
</reference>
<sequence>MPFSTTVAICLGVYFLIPVLLYLLVPRDPTIHPRKRAIALVLGDIGRSPRMQYHVLSLVETGFLVDFVGYTDTAPLQSITDNPDIKLHEIKPAENLPLPKGLPFIVLAAIKVIYLTKQLFQILRSLKNAEYLLVQNPPSLPTMLVCYVFVTFISRRTRYIIDWHNFGYTVLALKLGSDKNILVQINKWYEHWFCRYAFAHFCVTKAMAEVLVRDFKVNAFRIIPLPDRPAVQFQPLSDDKRADLLATSPIFSGFSSATDKLVITSTSYTPDEDLTVLLDALSQYDSSSTPEKPLPKILTVVTGKGPLQEQFLKDISQRSWTNVQVRTVWLAAEEYPVVIGAADIGVSLHLSTSGWDLPMKVVDMFGCGVPVLAREFPALSELVVNNRNGLVFKTSDDLAKQLIAVFTMPELLRSIKKGALAECGNRWSETWRITAGPVFHIPNREDLTEVESSGSSDDEY</sequence>
<evidence type="ECO:0000313" key="1">
    <source>
        <dbReference type="EMBL" id="KAK9322887.1"/>
    </source>
</evidence>
<dbReference type="EMBL" id="MU970069">
    <property type="protein sequence ID" value="KAK9322887.1"/>
    <property type="molecule type" value="Genomic_DNA"/>
</dbReference>
<keyword evidence="2" id="KW-1185">Reference proteome</keyword>
<proteinExistence type="predicted"/>